<gene>
    <name evidence="4" type="ORF">EV199_3786</name>
</gene>
<keyword evidence="5" id="KW-1185">Reference proteome</keyword>
<dbReference type="AlphaFoldDB" id="A0A4Q7MXF4"/>
<dbReference type="InterPro" id="IPR010285">
    <property type="entry name" value="DNA_helicase_pif1-like_DEAD"/>
</dbReference>
<evidence type="ECO:0000256" key="1">
    <source>
        <dbReference type="SAM" id="MobiDB-lite"/>
    </source>
</evidence>
<keyword evidence="4" id="KW-0378">Hydrolase</keyword>
<dbReference type="RefSeq" id="WP_130542340.1">
    <property type="nucleotide sequence ID" value="NZ_CP042431.1"/>
</dbReference>
<dbReference type="OrthoDB" id="9763659at2"/>
<name>A0A4Q7MXF4_9BACT</name>
<accession>A0A4Q7MXF4</accession>
<feature type="domain" description="Helicase Helix-turn-helix" evidence="3">
    <location>
        <begin position="651"/>
        <end position="739"/>
    </location>
</feature>
<dbReference type="EMBL" id="SGXA01000002">
    <property type="protein sequence ID" value="RZS71873.1"/>
    <property type="molecule type" value="Genomic_DNA"/>
</dbReference>
<dbReference type="Pfam" id="PF05970">
    <property type="entry name" value="PIF1"/>
    <property type="match status" value="1"/>
</dbReference>
<dbReference type="Gene3D" id="3.40.50.300">
    <property type="entry name" value="P-loop containing nucleotide triphosphate hydrolases"/>
    <property type="match status" value="1"/>
</dbReference>
<evidence type="ECO:0000313" key="4">
    <source>
        <dbReference type="EMBL" id="RZS71873.1"/>
    </source>
</evidence>
<dbReference type="InterPro" id="IPR029491">
    <property type="entry name" value="Helicase_HTH"/>
</dbReference>
<feature type="region of interest" description="Disordered" evidence="1">
    <location>
        <begin position="625"/>
        <end position="649"/>
    </location>
</feature>
<dbReference type="GO" id="GO:0000723">
    <property type="term" value="P:telomere maintenance"/>
    <property type="evidence" value="ECO:0007669"/>
    <property type="project" value="InterPro"/>
</dbReference>
<dbReference type="Proteomes" id="UP000293874">
    <property type="component" value="Unassembled WGS sequence"/>
</dbReference>
<organism evidence="4 5">
    <name type="scientific">Pseudobacter ginsenosidimutans</name>
    <dbReference type="NCBI Taxonomy" id="661488"/>
    <lineage>
        <taxon>Bacteria</taxon>
        <taxon>Pseudomonadati</taxon>
        <taxon>Bacteroidota</taxon>
        <taxon>Chitinophagia</taxon>
        <taxon>Chitinophagales</taxon>
        <taxon>Chitinophagaceae</taxon>
        <taxon>Pseudobacter</taxon>
    </lineage>
</organism>
<comment type="caution">
    <text evidence="4">The sequence shown here is derived from an EMBL/GenBank/DDBJ whole genome shotgun (WGS) entry which is preliminary data.</text>
</comment>
<keyword evidence="4" id="KW-0347">Helicase</keyword>
<dbReference type="InterPro" id="IPR027417">
    <property type="entry name" value="P-loop_NTPase"/>
</dbReference>
<keyword evidence="4" id="KW-0067">ATP-binding</keyword>
<protein>
    <submittedName>
        <fullName evidence="4">Helicase-like protein</fullName>
    </submittedName>
</protein>
<sequence>MSSPDTSNHLFYLAARFVNQTNRHLFLTGKAGTGKTTFLRYIRENTNKRMAIIAPTGVAAINAGGVTMHSFFQLPFGAFIPSPLAGWNSHQQFNNPNTLLKNLKLSRDKKELLRELELLVIDEVSMLRADLLDEIDLILRHVRRKPDQSFGGVQLLYIGDLFQLPPVVSNEEWDILKDHYKSPFFFDAHVLHQHPPVYLELKKIYRQHEADFIEILNNIRNNTVTSQDLDRLHLHYRPGYQQEPGENYIILTTHNSKADTINQQQLNKLTGDAYEFEGMITKDFNEKALPAERMLQLKEGAQIMFIKNDKGESRRYYNGKIAVISRIAGEKIFVTFPGEAYEMELEKETWKNIRYQYNREEDNIEEEELGSYSQFPIRLAWAITIHKSQGLTFEKAIIDAGSSFAPGQVYVALSRLTSLEGLILFSRIHPHCIQTESRTMEFTRSEQPEDILHHLLEEEQKLFIARSLVRSFDFTKMAETFKDHYDEYSNRQLADLNAAINWGQGITRTVLQHQDMAGRFMRQLEQLLPMAEQDNFQFLRQRIVAASEYFLQPLDQLIESIRNHAEEIRLKQRIKKYVRELNELCLLPERKKQELELAIHIAGGLTQGRKAGDLLQEVEELQKAHRAKTAEEETTEVKTEKKSNKPAKGETNRITLKLFREGKTIPEIAGLRNLANGTIESHLIFFIASGDIAVTQLVEPDKVKEILNLLESSPAEGYSATAIREKLGDHFSFGEIRAVVQHREWLNKSRETV</sequence>
<evidence type="ECO:0000259" key="2">
    <source>
        <dbReference type="Pfam" id="PF05970"/>
    </source>
</evidence>
<dbReference type="Gene3D" id="2.30.30.940">
    <property type="match status" value="1"/>
</dbReference>
<dbReference type="PANTHER" id="PTHR47642">
    <property type="entry name" value="ATP-DEPENDENT DNA HELICASE"/>
    <property type="match status" value="1"/>
</dbReference>
<dbReference type="GO" id="GO:0003678">
    <property type="term" value="F:DNA helicase activity"/>
    <property type="evidence" value="ECO:0007669"/>
    <property type="project" value="InterPro"/>
</dbReference>
<evidence type="ECO:0000313" key="5">
    <source>
        <dbReference type="Proteomes" id="UP000293874"/>
    </source>
</evidence>
<feature type="domain" description="DNA helicase Pif1-like DEAD-box helicase" evidence="2">
    <location>
        <begin position="17"/>
        <end position="227"/>
    </location>
</feature>
<dbReference type="FunFam" id="3.40.50.300:FF:001498">
    <property type="entry name" value="ATP-dependent DNA helicase"/>
    <property type="match status" value="1"/>
</dbReference>
<dbReference type="CDD" id="cd18809">
    <property type="entry name" value="SF1_C_RecD"/>
    <property type="match status" value="1"/>
</dbReference>
<dbReference type="SUPFAM" id="SSF52540">
    <property type="entry name" value="P-loop containing nucleoside triphosphate hydrolases"/>
    <property type="match status" value="2"/>
</dbReference>
<dbReference type="InterPro" id="IPR051055">
    <property type="entry name" value="PIF1_helicase"/>
</dbReference>
<dbReference type="Pfam" id="PF14493">
    <property type="entry name" value="HTH_40"/>
    <property type="match status" value="1"/>
</dbReference>
<dbReference type="GO" id="GO:0006281">
    <property type="term" value="P:DNA repair"/>
    <property type="evidence" value="ECO:0007669"/>
    <property type="project" value="InterPro"/>
</dbReference>
<proteinExistence type="predicted"/>
<evidence type="ECO:0000259" key="3">
    <source>
        <dbReference type="Pfam" id="PF14493"/>
    </source>
</evidence>
<keyword evidence="4" id="KW-0547">Nucleotide-binding</keyword>
<dbReference type="PANTHER" id="PTHR47642:SF7">
    <property type="entry name" value="ATP-DEPENDENT DNA HELICASE PIF1"/>
    <property type="match status" value="1"/>
</dbReference>
<reference evidence="4 5" key="1">
    <citation type="submission" date="2019-02" db="EMBL/GenBank/DDBJ databases">
        <title>Genomic Encyclopedia of Type Strains, Phase IV (KMG-IV): sequencing the most valuable type-strain genomes for metagenomic binning, comparative biology and taxonomic classification.</title>
        <authorList>
            <person name="Goeker M."/>
        </authorList>
    </citation>
    <scope>NUCLEOTIDE SEQUENCE [LARGE SCALE GENOMIC DNA]</scope>
    <source>
        <strain evidence="4 5">DSM 18116</strain>
    </source>
</reference>